<dbReference type="InterPro" id="IPR004408">
    <property type="entry name" value="Biotin_CoA_COase_ligase"/>
</dbReference>
<protein>
    <submittedName>
        <fullName evidence="3">Biotin--[acetyl-CoA-carboxylase] ligase</fullName>
        <ecNumber evidence="3">6.3.4.15</ecNumber>
    </submittedName>
</protein>
<keyword evidence="1 3" id="KW-0436">Ligase</keyword>
<dbReference type="EMBL" id="JBBNFP010000033">
    <property type="protein sequence ID" value="MEQ2487133.1"/>
    <property type="molecule type" value="Genomic_DNA"/>
</dbReference>
<reference evidence="3 4" key="1">
    <citation type="submission" date="2024-04" db="EMBL/GenBank/DDBJ databases">
        <title>Human intestinal bacterial collection.</title>
        <authorList>
            <person name="Pauvert C."/>
            <person name="Hitch T.C.A."/>
            <person name="Clavel T."/>
        </authorList>
    </citation>
    <scope>NUCLEOTIDE SEQUENCE [LARGE SCALE GENOMIC DNA]</scope>
    <source>
        <strain evidence="3 4">CLA-AA-H145</strain>
    </source>
</reference>
<dbReference type="RefSeq" id="WP_215760171.1">
    <property type="nucleotide sequence ID" value="NZ_JAHKBE010000032.1"/>
</dbReference>
<dbReference type="PROSITE" id="PS51733">
    <property type="entry name" value="BPL_LPL_CATALYTIC"/>
    <property type="match status" value="1"/>
</dbReference>
<dbReference type="PANTHER" id="PTHR12835">
    <property type="entry name" value="BIOTIN PROTEIN LIGASE"/>
    <property type="match status" value="1"/>
</dbReference>
<dbReference type="NCBIfam" id="TIGR00121">
    <property type="entry name" value="birA_ligase"/>
    <property type="match status" value="1"/>
</dbReference>
<proteinExistence type="predicted"/>
<dbReference type="EC" id="6.3.4.15" evidence="3"/>
<evidence type="ECO:0000259" key="2">
    <source>
        <dbReference type="PROSITE" id="PS51733"/>
    </source>
</evidence>
<feature type="domain" description="BPL/LPL catalytic" evidence="2">
    <location>
        <begin position="14"/>
        <end position="203"/>
    </location>
</feature>
<dbReference type="InterPro" id="IPR004143">
    <property type="entry name" value="BPL_LPL_catalytic"/>
</dbReference>
<dbReference type="Gene3D" id="3.30.930.10">
    <property type="entry name" value="Bira Bifunctional Protein, Domain 2"/>
    <property type="match status" value="1"/>
</dbReference>
<dbReference type="SUPFAM" id="SSF55681">
    <property type="entry name" value="Class II aaRS and biotin synthetases"/>
    <property type="match status" value="1"/>
</dbReference>
<sequence length="268" mass="30082">MLSILSLYNKLVRKGNSKEYVLYEMDETDSTNLRVREVAQANRAAIEQAKALAVVLTTDFQTAGRGQGTNTWESERGKNLLFSILVHPSMVPVQSQFLLSMMGALALKEALDAYVAEGITLKWPNDIYWNDKKISGTLIETSLSAGHIKDCVFGVGLNVNQASFSDALPNPVSLNQIVGHEVDRGELLEKILSSFVKYYKMIEEGSYGDISALYHEALYRKHGFHTYRDREGVFEGAIVEVEDNGHLVMRDREGRIRVYALKDVQFVI</sequence>
<dbReference type="InterPro" id="IPR045864">
    <property type="entry name" value="aa-tRNA-synth_II/BPL/LPL"/>
</dbReference>
<evidence type="ECO:0000313" key="3">
    <source>
        <dbReference type="EMBL" id="MEQ2487133.1"/>
    </source>
</evidence>
<dbReference type="Proteomes" id="UP001487296">
    <property type="component" value="Unassembled WGS sequence"/>
</dbReference>
<dbReference type="PANTHER" id="PTHR12835:SF5">
    <property type="entry name" value="BIOTIN--PROTEIN LIGASE"/>
    <property type="match status" value="1"/>
</dbReference>
<accession>A0ABV1FRS6</accession>
<gene>
    <name evidence="3" type="ORF">AAAT34_08715</name>
</gene>
<comment type="caution">
    <text evidence="3">The sequence shown here is derived from an EMBL/GenBank/DDBJ whole genome shotgun (WGS) entry which is preliminary data.</text>
</comment>
<evidence type="ECO:0000256" key="1">
    <source>
        <dbReference type="ARBA" id="ARBA00022598"/>
    </source>
</evidence>
<keyword evidence="4" id="KW-1185">Reference proteome</keyword>
<dbReference type="CDD" id="cd16442">
    <property type="entry name" value="BPL"/>
    <property type="match status" value="1"/>
</dbReference>
<dbReference type="Pfam" id="PF03099">
    <property type="entry name" value="BPL_LplA_LipB"/>
    <property type="match status" value="1"/>
</dbReference>
<organism evidence="3 4">
    <name type="scientific">Hallella faecis</name>
    <dbReference type="NCBI Taxonomy" id="2841596"/>
    <lineage>
        <taxon>Bacteria</taxon>
        <taxon>Pseudomonadati</taxon>
        <taxon>Bacteroidota</taxon>
        <taxon>Bacteroidia</taxon>
        <taxon>Bacteroidales</taxon>
        <taxon>Prevotellaceae</taxon>
        <taxon>Hallella</taxon>
    </lineage>
</organism>
<evidence type="ECO:0000313" key="4">
    <source>
        <dbReference type="Proteomes" id="UP001487296"/>
    </source>
</evidence>
<name>A0ABV1FRS6_9BACT</name>
<dbReference type="GO" id="GO:0004077">
    <property type="term" value="F:biotin--[biotin carboxyl-carrier protein] ligase activity"/>
    <property type="evidence" value="ECO:0007669"/>
    <property type="project" value="UniProtKB-EC"/>
</dbReference>